<evidence type="ECO:0000256" key="1">
    <source>
        <dbReference type="SAM" id="MobiDB-lite"/>
    </source>
</evidence>
<proteinExistence type="predicted"/>
<evidence type="ECO:0000313" key="3">
    <source>
        <dbReference type="Proteomes" id="UP000738349"/>
    </source>
</evidence>
<gene>
    <name evidence="2" type="ORF">EDB81DRAFT_764571</name>
</gene>
<name>A0A9P9DW88_9HYPO</name>
<comment type="caution">
    <text evidence="2">The sequence shown here is derived from an EMBL/GenBank/DDBJ whole genome shotgun (WGS) entry which is preliminary data.</text>
</comment>
<dbReference type="AlphaFoldDB" id="A0A9P9DW88"/>
<reference evidence="2" key="1">
    <citation type="journal article" date="2021" name="Nat. Commun.">
        <title>Genetic determinants of endophytism in the Arabidopsis root mycobiome.</title>
        <authorList>
            <person name="Mesny F."/>
            <person name="Miyauchi S."/>
            <person name="Thiergart T."/>
            <person name="Pickel B."/>
            <person name="Atanasova L."/>
            <person name="Karlsson M."/>
            <person name="Huettel B."/>
            <person name="Barry K.W."/>
            <person name="Haridas S."/>
            <person name="Chen C."/>
            <person name="Bauer D."/>
            <person name="Andreopoulos W."/>
            <person name="Pangilinan J."/>
            <person name="LaButti K."/>
            <person name="Riley R."/>
            <person name="Lipzen A."/>
            <person name="Clum A."/>
            <person name="Drula E."/>
            <person name="Henrissat B."/>
            <person name="Kohler A."/>
            <person name="Grigoriev I.V."/>
            <person name="Martin F.M."/>
            <person name="Hacquard S."/>
        </authorList>
    </citation>
    <scope>NUCLEOTIDE SEQUENCE</scope>
    <source>
        <strain evidence="2">MPI-CAGE-AT-0147</strain>
    </source>
</reference>
<evidence type="ECO:0000313" key="2">
    <source>
        <dbReference type="EMBL" id="KAH7127389.1"/>
    </source>
</evidence>
<protein>
    <submittedName>
        <fullName evidence="2">Uncharacterized protein</fullName>
    </submittedName>
</protein>
<organism evidence="2 3">
    <name type="scientific">Dactylonectria macrodidyma</name>
    <dbReference type="NCBI Taxonomy" id="307937"/>
    <lineage>
        <taxon>Eukaryota</taxon>
        <taxon>Fungi</taxon>
        <taxon>Dikarya</taxon>
        <taxon>Ascomycota</taxon>
        <taxon>Pezizomycotina</taxon>
        <taxon>Sordariomycetes</taxon>
        <taxon>Hypocreomycetidae</taxon>
        <taxon>Hypocreales</taxon>
        <taxon>Nectriaceae</taxon>
        <taxon>Dactylonectria</taxon>
    </lineage>
</organism>
<feature type="region of interest" description="Disordered" evidence="1">
    <location>
        <begin position="1"/>
        <end position="27"/>
    </location>
</feature>
<keyword evidence="3" id="KW-1185">Reference proteome</keyword>
<accession>A0A9P9DW88</accession>
<sequence length="243" mass="26068">MVAISPKSRESSHMPLPSRSSCTSGGGKVSKIEAYFECRIAYLGGDVLEILLARTVAKMAVAVVSMCFRVTAEASPSVASQYLSRNIIVNTTGRYRLPTKFALIVSAACHLLMLLRWTGNTNKSEDIYLGSFGARMSRSSTFIAVTTEITDEQLVIVGVELYSRVDLGSGASVAIASLVMRAISKRVASGILGNTVVTIKIIEEALHDADYPKRLRGPVKPGELSAYVEAFRVDLASCVDSAP</sequence>
<dbReference type="Proteomes" id="UP000738349">
    <property type="component" value="Unassembled WGS sequence"/>
</dbReference>
<dbReference type="EMBL" id="JAGMUV010000019">
    <property type="protein sequence ID" value="KAH7127389.1"/>
    <property type="molecule type" value="Genomic_DNA"/>
</dbReference>